<dbReference type="InterPro" id="IPR032675">
    <property type="entry name" value="LRR_dom_sf"/>
</dbReference>
<dbReference type="Gene3D" id="3.80.10.10">
    <property type="entry name" value="Ribonuclease Inhibitor"/>
    <property type="match status" value="1"/>
</dbReference>
<evidence type="ECO:0000313" key="1">
    <source>
        <dbReference type="EMBL" id="KAJ7766797.1"/>
    </source>
</evidence>
<organism evidence="1 2">
    <name type="scientific">Mycena metata</name>
    <dbReference type="NCBI Taxonomy" id="1033252"/>
    <lineage>
        <taxon>Eukaryota</taxon>
        <taxon>Fungi</taxon>
        <taxon>Dikarya</taxon>
        <taxon>Basidiomycota</taxon>
        <taxon>Agaricomycotina</taxon>
        <taxon>Agaricomycetes</taxon>
        <taxon>Agaricomycetidae</taxon>
        <taxon>Agaricales</taxon>
        <taxon>Marasmiineae</taxon>
        <taxon>Mycenaceae</taxon>
        <taxon>Mycena</taxon>
    </lineage>
</organism>
<dbReference type="Proteomes" id="UP001215598">
    <property type="component" value="Unassembled WGS sequence"/>
</dbReference>
<name>A0AAD7JKJ6_9AGAR</name>
<protein>
    <recommendedName>
        <fullName evidence="3">F-box domain-containing protein</fullName>
    </recommendedName>
</protein>
<comment type="caution">
    <text evidence="1">The sequence shown here is derived from an EMBL/GenBank/DDBJ whole genome shotgun (WGS) entry which is preliminary data.</text>
</comment>
<dbReference type="EMBL" id="JARKIB010000023">
    <property type="protein sequence ID" value="KAJ7766797.1"/>
    <property type="molecule type" value="Genomic_DNA"/>
</dbReference>
<evidence type="ECO:0000313" key="2">
    <source>
        <dbReference type="Proteomes" id="UP001215598"/>
    </source>
</evidence>
<sequence length="474" mass="53634">MSTGVTELNSFVESLIEGSKRKKTCIMSLPLELLVEIFLFTVNTPLNDEKPSRYNMSSHLYRGDPQAALRKFFRLSWVSGCWREIVWSTPRLLAETVIGINLGICTDLDATESWLTGSSPYCVSVCMIRACENADLEVVKRTRDLLLPTVSRWRNLDIDDLHFFLHLNLPPGAFTSLERLHVRAFSECCVPLVHAFASFPRLRSFNLRAGNTIPKLNLFQHLPWWQLTEIDIEDDSLGWCRAVLLQCTNLVYAKIATSSEWDLAPEAAETPMVVLPFLATFIVTFGRADYIVGLDAFLLPLCLPSLKVLDVEFDSHLDHWPEEAFSVFQSRSPKITELTLLYCPIRSDELVTLLRYAPALTTLTIHFGCSAGGFDDDFLESLTYDDADLAPLAPKLENLHFECPPDWFALDPLKLAIVSRWWADDHRLLPDGSSPRVSRFKSVRIDCTEAEAAWSSHLEAWMGMLVPGLDFKVT</sequence>
<evidence type="ECO:0008006" key="3">
    <source>
        <dbReference type="Google" id="ProtNLM"/>
    </source>
</evidence>
<gene>
    <name evidence="1" type="ORF">B0H16DRAFT_1882812</name>
</gene>
<reference evidence="1" key="1">
    <citation type="submission" date="2023-03" db="EMBL/GenBank/DDBJ databases">
        <title>Massive genome expansion in bonnet fungi (Mycena s.s.) driven by repeated elements and novel gene families across ecological guilds.</title>
        <authorList>
            <consortium name="Lawrence Berkeley National Laboratory"/>
            <person name="Harder C.B."/>
            <person name="Miyauchi S."/>
            <person name="Viragh M."/>
            <person name="Kuo A."/>
            <person name="Thoen E."/>
            <person name="Andreopoulos B."/>
            <person name="Lu D."/>
            <person name="Skrede I."/>
            <person name="Drula E."/>
            <person name="Henrissat B."/>
            <person name="Morin E."/>
            <person name="Kohler A."/>
            <person name="Barry K."/>
            <person name="LaButti K."/>
            <person name="Morin E."/>
            <person name="Salamov A."/>
            <person name="Lipzen A."/>
            <person name="Mereny Z."/>
            <person name="Hegedus B."/>
            <person name="Baldrian P."/>
            <person name="Stursova M."/>
            <person name="Weitz H."/>
            <person name="Taylor A."/>
            <person name="Grigoriev I.V."/>
            <person name="Nagy L.G."/>
            <person name="Martin F."/>
            <person name="Kauserud H."/>
        </authorList>
    </citation>
    <scope>NUCLEOTIDE SEQUENCE</scope>
    <source>
        <strain evidence="1">CBHHK182m</strain>
    </source>
</reference>
<dbReference type="AlphaFoldDB" id="A0AAD7JKJ6"/>
<keyword evidence="2" id="KW-1185">Reference proteome</keyword>
<accession>A0AAD7JKJ6</accession>
<dbReference type="SUPFAM" id="SSF52047">
    <property type="entry name" value="RNI-like"/>
    <property type="match status" value="1"/>
</dbReference>
<proteinExistence type="predicted"/>